<name>A0A1E1LHW6_9HELO</name>
<evidence type="ECO:0000313" key="4">
    <source>
        <dbReference type="EMBL" id="CZT10117.1"/>
    </source>
</evidence>
<sequence>MASPTNPSLSLIFWELIDPIIFIFLSLTYIPGTVLSLLSPSSPFPSLKSLTSFSAFKSAWFAHFWRSIGPGVCESALPRAGPLIAQAKGVVLDIGPGSGEWLSCFDKEKVERIIGVEPNRGQHEMLRKRVKEAGLMGVYEIVGVGVEELVKGGWVAEGEVDSVVTIQCLCSIPEPKKMIGEMYAFLKEGGTWILYEHVVVFPWQGRFLKYWQATVDIVWPHCTGGCSLTRDTRKWLKEVGSWEKVDLVQPEDEAFCHVVPHIMGVLTNCLRLFPSRRIHLVDLEAPHVTTYNPFALNTEPDAFHTTLTKISPSESQTLMEQYGMPFEATNAPPPPNFNFSQLITDAENPDEWEYEYSATETETFYVTLDLTTPEVPATQRQSNRRNAKGARWTNPGLGKYQRMARLPEEMGFKTAQVLTIDDDEDALPASVAREEEGEEDDEDEGVDGQQPAKRKYKTKEKPPPEEQPRATEVQILDLHSVKPLVSYDGHIFACRWSENIGTEFLFMPHDKDRALPVLRELKGDVDLLAASSARITAKTAHLEPKSQTKPKYAATSKAKAASKLSQPPKSNIVIHRGASTHRIDQGMFLEKLIDLKEELGEEDFVTVHARSRLTNNKWRKTMKALRATERERLAEVIESEKNGTEIVKARERLKQMDEEDEEMRKIEEEKGIGAGLNGINKRKRPVFRPKDNGVKPLMDAGQTGTPIAESSNAGTPRSYETGVENQGMYGTPAEGQDDLSEQDAEGEEDDM</sequence>
<proteinExistence type="predicted"/>
<feature type="compositionally biased region" description="Basic and acidic residues" evidence="1">
    <location>
        <begin position="459"/>
        <end position="469"/>
    </location>
</feature>
<dbReference type="PANTHER" id="PTHR45036:SF1">
    <property type="entry name" value="METHYLTRANSFERASE LIKE 7A"/>
    <property type="match status" value="1"/>
</dbReference>
<organism evidence="4 5">
    <name type="scientific">Rhynchosporium agropyri</name>
    <dbReference type="NCBI Taxonomy" id="914238"/>
    <lineage>
        <taxon>Eukaryota</taxon>
        <taxon>Fungi</taxon>
        <taxon>Dikarya</taxon>
        <taxon>Ascomycota</taxon>
        <taxon>Pezizomycotina</taxon>
        <taxon>Leotiomycetes</taxon>
        <taxon>Helotiales</taxon>
        <taxon>Ploettnerulaceae</taxon>
        <taxon>Rhynchosporium</taxon>
    </lineage>
</organism>
<feature type="transmembrane region" description="Helical" evidence="2">
    <location>
        <begin position="20"/>
        <end position="38"/>
    </location>
</feature>
<dbReference type="InterPro" id="IPR052356">
    <property type="entry name" value="Thiol_S-MT"/>
</dbReference>
<feature type="compositionally biased region" description="Acidic residues" evidence="1">
    <location>
        <begin position="735"/>
        <end position="751"/>
    </location>
</feature>
<protein>
    <recommendedName>
        <fullName evidence="3">Transcription factor TFIIIC triple barrel domain-containing protein</fullName>
    </recommendedName>
</protein>
<dbReference type="PANTHER" id="PTHR45036">
    <property type="entry name" value="METHYLTRANSFERASE LIKE 7B"/>
    <property type="match status" value="1"/>
</dbReference>
<evidence type="ECO:0000259" key="3">
    <source>
        <dbReference type="Pfam" id="PF10419"/>
    </source>
</evidence>
<evidence type="ECO:0000313" key="5">
    <source>
        <dbReference type="Proteomes" id="UP000178912"/>
    </source>
</evidence>
<dbReference type="InterPro" id="IPR029063">
    <property type="entry name" value="SAM-dependent_MTases_sf"/>
</dbReference>
<evidence type="ECO:0000256" key="2">
    <source>
        <dbReference type="SAM" id="Phobius"/>
    </source>
</evidence>
<feature type="domain" description="Transcription factor TFIIIC triple barrel" evidence="3">
    <location>
        <begin position="359"/>
        <end position="542"/>
    </location>
</feature>
<dbReference type="Proteomes" id="UP000178912">
    <property type="component" value="Unassembled WGS sequence"/>
</dbReference>
<dbReference type="SUPFAM" id="SSF53335">
    <property type="entry name" value="S-adenosyl-L-methionine-dependent methyltransferases"/>
    <property type="match status" value="1"/>
</dbReference>
<dbReference type="EMBL" id="FJUX01000123">
    <property type="protein sequence ID" value="CZT10117.1"/>
    <property type="molecule type" value="Genomic_DNA"/>
</dbReference>
<dbReference type="Pfam" id="PF13489">
    <property type="entry name" value="Methyltransf_23"/>
    <property type="match status" value="1"/>
</dbReference>
<dbReference type="CDD" id="cd02440">
    <property type="entry name" value="AdoMet_MTases"/>
    <property type="match status" value="1"/>
</dbReference>
<feature type="region of interest" description="Disordered" evidence="1">
    <location>
        <begin position="373"/>
        <end position="396"/>
    </location>
</feature>
<evidence type="ECO:0000256" key="1">
    <source>
        <dbReference type="SAM" id="MobiDB-lite"/>
    </source>
</evidence>
<dbReference type="AlphaFoldDB" id="A0A1E1LHW6"/>
<feature type="region of interest" description="Disordered" evidence="1">
    <location>
        <begin position="431"/>
        <end position="470"/>
    </location>
</feature>
<feature type="compositionally biased region" description="Polar residues" evidence="1">
    <location>
        <begin position="702"/>
        <end position="715"/>
    </location>
</feature>
<reference evidence="5" key="1">
    <citation type="submission" date="2016-03" db="EMBL/GenBank/DDBJ databases">
        <authorList>
            <person name="Guldener U."/>
        </authorList>
    </citation>
    <scope>NUCLEOTIDE SEQUENCE [LARGE SCALE GENOMIC DNA]</scope>
    <source>
        <strain evidence="5">04CH-RAC-A.6.1</strain>
    </source>
</reference>
<feature type="compositionally biased region" description="Acidic residues" evidence="1">
    <location>
        <begin position="435"/>
        <end position="446"/>
    </location>
</feature>
<feature type="region of interest" description="Disordered" evidence="1">
    <location>
        <begin position="676"/>
        <end position="751"/>
    </location>
</feature>
<dbReference type="OrthoDB" id="540004at2759"/>
<feature type="region of interest" description="Disordered" evidence="1">
    <location>
        <begin position="539"/>
        <end position="568"/>
    </location>
</feature>
<feature type="compositionally biased region" description="Low complexity" evidence="1">
    <location>
        <begin position="549"/>
        <end position="568"/>
    </location>
</feature>
<gene>
    <name evidence="4" type="ORF">RAG0_14683</name>
</gene>
<keyword evidence="2" id="KW-0472">Membrane</keyword>
<keyword evidence="5" id="KW-1185">Reference proteome</keyword>
<dbReference type="Pfam" id="PF10419">
    <property type="entry name" value="TFIIIC_sub6"/>
    <property type="match status" value="1"/>
</dbReference>
<keyword evidence="2" id="KW-1133">Transmembrane helix</keyword>
<dbReference type="Gene3D" id="2.60.40.4370">
    <property type="match status" value="1"/>
</dbReference>
<dbReference type="Gene3D" id="3.40.50.150">
    <property type="entry name" value="Vaccinia Virus protein VP39"/>
    <property type="match status" value="1"/>
</dbReference>
<keyword evidence="2" id="KW-0812">Transmembrane</keyword>
<dbReference type="InterPro" id="IPR019481">
    <property type="entry name" value="TFIIIC_triple_barrel"/>
</dbReference>
<accession>A0A1E1LHW6</accession>